<proteinExistence type="predicted"/>
<feature type="compositionally biased region" description="Polar residues" evidence="1">
    <location>
        <begin position="248"/>
        <end position="278"/>
    </location>
</feature>
<name>A0A2N0RBI4_9GLOM</name>
<sequence length="455" mass="50542">MPAQLSTILYVSDYKERTSSDFFVGSALGYARLEEEGEAVQTFNITVFYPVDETKPCYVPKLSEGQVLSIANSKFSKSAKNNELDIILTSATILDILPENLPVHQINVVGVAMASEPALITDIGVQIECVITDYLSKDKPTEVPITLFHPTGSRFMNQTTIVKRGSSVFFSGTLSSIEGKLYLELHNFSFLRGQQSPITSSPTKRMPWLNSLKSPVSSPDASPIKPQLPPTSTTNTTSSSTPPAANTHTNTKTISTPPAANTHTNAKTIHKNLQQPKQPTKRKTRSSFRVNKLQKLADIASDGSGFLPPTSSSSSEDEDYIKEVKKRIQGTRSDVDFKESEDGLREVKVKKEKEPWAGNPGWAEKKKKGNGLLKSWKRFRNGLEDLKLSWGTVELTWSNQSTQREVEMVLDDKNNNLEDKDTKKKDENNDLEISSISFCYLGFLVLRFDLHGFIG</sequence>
<feature type="region of interest" description="Disordered" evidence="1">
    <location>
        <begin position="300"/>
        <end position="319"/>
    </location>
</feature>
<gene>
    <name evidence="2" type="ORF">RhiirA1_467716</name>
</gene>
<evidence type="ECO:0000313" key="3">
    <source>
        <dbReference type="Proteomes" id="UP000232688"/>
    </source>
</evidence>
<organism evidence="2 3">
    <name type="scientific">Rhizophagus irregularis</name>
    <dbReference type="NCBI Taxonomy" id="588596"/>
    <lineage>
        <taxon>Eukaryota</taxon>
        <taxon>Fungi</taxon>
        <taxon>Fungi incertae sedis</taxon>
        <taxon>Mucoromycota</taxon>
        <taxon>Glomeromycotina</taxon>
        <taxon>Glomeromycetes</taxon>
        <taxon>Glomerales</taxon>
        <taxon>Glomeraceae</taxon>
        <taxon>Rhizophagus</taxon>
    </lineage>
</organism>
<reference evidence="2 3" key="1">
    <citation type="submission" date="2017-10" db="EMBL/GenBank/DDBJ databases">
        <title>Extensive intraspecific genome diversity in a model arbuscular mycorrhizal fungus.</title>
        <authorList>
            <person name="Chen E.C.H."/>
            <person name="Morin E."/>
            <person name="Baudet D."/>
            <person name="Noel J."/>
            <person name="Ndikumana S."/>
            <person name="Charron P."/>
            <person name="St-Onge C."/>
            <person name="Giorgi J."/>
            <person name="Grigoriev I.V."/>
            <person name="Roux C."/>
            <person name="Martin F.M."/>
            <person name="Corradi N."/>
        </authorList>
    </citation>
    <scope>NUCLEOTIDE SEQUENCE [LARGE SCALE GENOMIC DNA]</scope>
    <source>
        <strain evidence="2 3">A1</strain>
    </source>
</reference>
<feature type="region of interest" description="Disordered" evidence="1">
    <location>
        <begin position="196"/>
        <end position="289"/>
    </location>
</feature>
<feature type="compositionally biased region" description="Low complexity" evidence="1">
    <location>
        <begin position="230"/>
        <end position="247"/>
    </location>
</feature>
<accession>A0A2N0RBI4</accession>
<reference evidence="2 3" key="2">
    <citation type="submission" date="2017-10" db="EMBL/GenBank/DDBJ databases">
        <title>Genome analyses suggest a sexual origin of heterokaryosis in a supposedly ancient asexual fungus.</title>
        <authorList>
            <person name="Corradi N."/>
            <person name="Sedzielewska K."/>
            <person name="Noel J."/>
            <person name="Charron P."/>
            <person name="Farinelli L."/>
            <person name="Marton T."/>
            <person name="Kruger M."/>
            <person name="Pelin A."/>
            <person name="Brachmann A."/>
            <person name="Corradi N."/>
        </authorList>
    </citation>
    <scope>NUCLEOTIDE SEQUENCE [LARGE SCALE GENOMIC DNA]</scope>
    <source>
        <strain evidence="2 3">A1</strain>
    </source>
</reference>
<evidence type="ECO:0000256" key="1">
    <source>
        <dbReference type="SAM" id="MobiDB-lite"/>
    </source>
</evidence>
<dbReference type="VEuPathDB" id="FungiDB:RhiirA1_467716"/>
<dbReference type="EMBL" id="LLXH01001111">
    <property type="protein sequence ID" value="PKC60667.1"/>
    <property type="molecule type" value="Genomic_DNA"/>
</dbReference>
<feature type="compositionally biased region" description="Polar residues" evidence="1">
    <location>
        <begin position="211"/>
        <end position="220"/>
    </location>
</feature>
<dbReference type="AlphaFoldDB" id="A0A2N0RBI4"/>
<evidence type="ECO:0000313" key="2">
    <source>
        <dbReference type="EMBL" id="PKC60667.1"/>
    </source>
</evidence>
<dbReference type="VEuPathDB" id="FungiDB:FUN_016285"/>
<protein>
    <submittedName>
        <fullName evidence="2">Uncharacterized protein</fullName>
    </submittedName>
</protein>
<dbReference type="VEuPathDB" id="FungiDB:RhiirFUN_016701"/>
<dbReference type="Proteomes" id="UP000232688">
    <property type="component" value="Unassembled WGS sequence"/>
</dbReference>
<comment type="caution">
    <text evidence="2">The sequence shown here is derived from an EMBL/GenBank/DDBJ whole genome shotgun (WGS) entry which is preliminary data.</text>
</comment>